<dbReference type="Pfam" id="PF01475">
    <property type="entry name" value="FUR"/>
    <property type="match status" value="1"/>
</dbReference>
<dbReference type="CDD" id="cd07153">
    <property type="entry name" value="Fur_like"/>
    <property type="match status" value="1"/>
</dbReference>
<dbReference type="GO" id="GO:1900376">
    <property type="term" value="P:regulation of secondary metabolite biosynthetic process"/>
    <property type="evidence" value="ECO:0007669"/>
    <property type="project" value="TreeGrafter"/>
</dbReference>
<protein>
    <submittedName>
        <fullName evidence="13">Fur family zinc uptake regulator</fullName>
    </submittedName>
</protein>
<dbReference type="InterPro" id="IPR036388">
    <property type="entry name" value="WH-like_DNA-bd_sf"/>
</dbReference>
<dbReference type="InterPro" id="IPR002481">
    <property type="entry name" value="FUR"/>
</dbReference>
<dbReference type="GO" id="GO:0045892">
    <property type="term" value="P:negative regulation of DNA-templated transcription"/>
    <property type="evidence" value="ECO:0007669"/>
    <property type="project" value="TreeGrafter"/>
</dbReference>
<sequence>MSQTGRRQTFQKTVILRVLNEVDGFISAQDLHRRLEAAGDHVGLATVYRHLNALAELGEVDAVPLGQSQVFRACRGPEHHHHLVCEDCGRVEEVEAPDEGWLSRVAGERGFTLQRHLLEGYGRCGQCATRREH</sequence>
<dbReference type="SUPFAM" id="SSF46785">
    <property type="entry name" value="Winged helix' DNA-binding domain"/>
    <property type="match status" value="1"/>
</dbReference>
<evidence type="ECO:0000256" key="1">
    <source>
        <dbReference type="ARBA" id="ARBA00004496"/>
    </source>
</evidence>
<dbReference type="PANTHER" id="PTHR33202:SF2">
    <property type="entry name" value="FERRIC UPTAKE REGULATION PROTEIN"/>
    <property type="match status" value="1"/>
</dbReference>
<keyword evidence="12" id="KW-0408">Iron</keyword>
<comment type="subunit">
    <text evidence="3">Homodimer.</text>
</comment>
<dbReference type="Proteomes" id="UP000280668">
    <property type="component" value="Unassembled WGS sequence"/>
</dbReference>
<keyword evidence="7 11" id="KW-0862">Zinc</keyword>
<dbReference type="AlphaFoldDB" id="A0A3N2B9I0"/>
<evidence type="ECO:0000256" key="9">
    <source>
        <dbReference type="ARBA" id="ARBA00023125"/>
    </source>
</evidence>
<evidence type="ECO:0000313" key="13">
    <source>
        <dbReference type="EMBL" id="ROR71933.1"/>
    </source>
</evidence>
<accession>A0A3N2B9I0</accession>
<dbReference type="GO" id="GO:0008270">
    <property type="term" value="F:zinc ion binding"/>
    <property type="evidence" value="ECO:0007669"/>
    <property type="project" value="TreeGrafter"/>
</dbReference>
<name>A0A3N2B9I0_9MICO</name>
<keyword evidence="8" id="KW-0805">Transcription regulation</keyword>
<feature type="binding site" evidence="12">
    <location>
        <position position="116"/>
    </location>
    <ligand>
        <name>Fe cation</name>
        <dbReference type="ChEBI" id="CHEBI:24875"/>
    </ligand>
</feature>
<evidence type="ECO:0000313" key="14">
    <source>
        <dbReference type="Proteomes" id="UP000280668"/>
    </source>
</evidence>
<evidence type="ECO:0000256" key="3">
    <source>
        <dbReference type="ARBA" id="ARBA00011738"/>
    </source>
</evidence>
<dbReference type="GO" id="GO:0000976">
    <property type="term" value="F:transcription cis-regulatory region binding"/>
    <property type="evidence" value="ECO:0007669"/>
    <property type="project" value="TreeGrafter"/>
</dbReference>
<feature type="binding site" evidence="11">
    <location>
        <position position="85"/>
    </location>
    <ligand>
        <name>Zn(2+)</name>
        <dbReference type="ChEBI" id="CHEBI:29105"/>
    </ligand>
</feature>
<feature type="binding site" evidence="12">
    <location>
        <position position="99"/>
    </location>
    <ligand>
        <name>Fe cation</name>
        <dbReference type="ChEBI" id="CHEBI:24875"/>
    </ligand>
</feature>
<evidence type="ECO:0000256" key="11">
    <source>
        <dbReference type="PIRSR" id="PIRSR602481-1"/>
    </source>
</evidence>
<evidence type="ECO:0000256" key="12">
    <source>
        <dbReference type="PIRSR" id="PIRSR602481-2"/>
    </source>
</evidence>
<dbReference type="RefSeq" id="WP_123302582.1">
    <property type="nucleotide sequence ID" value="NZ_RKHK01000001.1"/>
</dbReference>
<keyword evidence="6 11" id="KW-0479">Metal-binding</keyword>
<dbReference type="InterPro" id="IPR036390">
    <property type="entry name" value="WH_DNA-bd_sf"/>
</dbReference>
<dbReference type="EMBL" id="RKHK01000001">
    <property type="protein sequence ID" value="ROR71933.1"/>
    <property type="molecule type" value="Genomic_DNA"/>
</dbReference>
<dbReference type="GO" id="GO:0005829">
    <property type="term" value="C:cytosol"/>
    <property type="evidence" value="ECO:0007669"/>
    <property type="project" value="TreeGrafter"/>
</dbReference>
<evidence type="ECO:0000256" key="7">
    <source>
        <dbReference type="ARBA" id="ARBA00022833"/>
    </source>
</evidence>
<comment type="cofactor">
    <cofactor evidence="12">
        <name>Mn(2+)</name>
        <dbReference type="ChEBI" id="CHEBI:29035"/>
    </cofactor>
    <cofactor evidence="12">
        <name>Fe(2+)</name>
        <dbReference type="ChEBI" id="CHEBI:29033"/>
    </cofactor>
    <text evidence="12">Binds 1 Mn(2+) or Fe(2+) ion per subunit.</text>
</comment>
<comment type="subcellular location">
    <subcellularLocation>
        <location evidence="1">Cytoplasm</location>
    </subcellularLocation>
</comment>
<dbReference type="Gene3D" id="1.10.10.10">
    <property type="entry name" value="Winged helix-like DNA-binding domain superfamily/Winged helix DNA-binding domain"/>
    <property type="match status" value="1"/>
</dbReference>
<keyword evidence="14" id="KW-1185">Reference proteome</keyword>
<comment type="similarity">
    <text evidence="2">Belongs to the Fur family.</text>
</comment>
<keyword evidence="4" id="KW-0963">Cytoplasm</keyword>
<dbReference type="OrthoDB" id="8659436at2"/>
<keyword evidence="9" id="KW-0238">DNA-binding</keyword>
<feature type="binding site" evidence="12">
    <location>
        <position position="79"/>
    </location>
    <ligand>
        <name>Fe cation</name>
        <dbReference type="ChEBI" id="CHEBI:24875"/>
    </ligand>
</feature>
<reference evidence="13 14" key="1">
    <citation type="submission" date="2018-11" db="EMBL/GenBank/DDBJ databases">
        <title>Sequencing the genomes of 1000 actinobacteria strains.</title>
        <authorList>
            <person name="Klenk H.-P."/>
        </authorList>
    </citation>
    <scope>NUCLEOTIDE SEQUENCE [LARGE SCALE GENOMIC DNA]</scope>
    <source>
        <strain evidence="13 14">DSM 11294</strain>
    </source>
</reference>
<dbReference type="Gene3D" id="3.30.1490.190">
    <property type="match status" value="1"/>
</dbReference>
<comment type="cofactor">
    <cofactor evidence="11">
        <name>Zn(2+)</name>
        <dbReference type="ChEBI" id="CHEBI:29105"/>
    </cofactor>
    <text evidence="11">Binds 1 zinc ion per subunit.</text>
</comment>
<dbReference type="PANTHER" id="PTHR33202">
    <property type="entry name" value="ZINC UPTAKE REGULATION PROTEIN"/>
    <property type="match status" value="1"/>
</dbReference>
<keyword evidence="10" id="KW-0804">Transcription</keyword>
<dbReference type="GO" id="GO:0003700">
    <property type="term" value="F:DNA-binding transcription factor activity"/>
    <property type="evidence" value="ECO:0007669"/>
    <property type="project" value="InterPro"/>
</dbReference>
<organism evidence="13 14">
    <name type="scientific">Bogoriella caseilytica</name>
    <dbReference type="NCBI Taxonomy" id="56055"/>
    <lineage>
        <taxon>Bacteria</taxon>
        <taxon>Bacillati</taxon>
        <taxon>Actinomycetota</taxon>
        <taxon>Actinomycetes</taxon>
        <taxon>Micrococcales</taxon>
        <taxon>Bogoriellaceae</taxon>
        <taxon>Bogoriella</taxon>
    </lineage>
</organism>
<proteinExistence type="inferred from homology"/>
<evidence type="ECO:0000256" key="4">
    <source>
        <dbReference type="ARBA" id="ARBA00022490"/>
    </source>
</evidence>
<feature type="binding site" evidence="11">
    <location>
        <position position="127"/>
    </location>
    <ligand>
        <name>Zn(2+)</name>
        <dbReference type="ChEBI" id="CHEBI:29105"/>
    </ligand>
</feature>
<dbReference type="InterPro" id="IPR043135">
    <property type="entry name" value="Fur_C"/>
</dbReference>
<comment type="caution">
    <text evidence="13">The sequence shown here is derived from an EMBL/GenBank/DDBJ whole genome shotgun (WGS) entry which is preliminary data.</text>
</comment>
<feature type="binding site" evidence="11">
    <location>
        <position position="88"/>
    </location>
    <ligand>
        <name>Zn(2+)</name>
        <dbReference type="ChEBI" id="CHEBI:29105"/>
    </ligand>
</feature>
<evidence type="ECO:0000256" key="2">
    <source>
        <dbReference type="ARBA" id="ARBA00007957"/>
    </source>
</evidence>
<evidence type="ECO:0000256" key="8">
    <source>
        <dbReference type="ARBA" id="ARBA00023015"/>
    </source>
</evidence>
<feature type="binding site" evidence="11">
    <location>
        <position position="124"/>
    </location>
    <ligand>
        <name>Zn(2+)</name>
        <dbReference type="ChEBI" id="CHEBI:29105"/>
    </ligand>
</feature>
<gene>
    <name evidence="13" type="ORF">EDD31_0272</name>
</gene>
<evidence type="ECO:0000256" key="5">
    <source>
        <dbReference type="ARBA" id="ARBA00022491"/>
    </source>
</evidence>
<evidence type="ECO:0000256" key="6">
    <source>
        <dbReference type="ARBA" id="ARBA00022723"/>
    </source>
</evidence>
<evidence type="ECO:0000256" key="10">
    <source>
        <dbReference type="ARBA" id="ARBA00023163"/>
    </source>
</evidence>
<keyword evidence="5" id="KW-0678">Repressor</keyword>